<dbReference type="AlphaFoldDB" id="D8MTH3"/>
<dbReference type="GeneID" id="90512589"/>
<proteinExistence type="predicted"/>
<dbReference type="KEGG" id="ebi:EbC_25990"/>
<organism evidence="3">
    <name type="scientific">Erwinia billingiae (strain Eb661)</name>
    <dbReference type="NCBI Taxonomy" id="634500"/>
    <lineage>
        <taxon>Bacteria</taxon>
        <taxon>Pseudomonadati</taxon>
        <taxon>Pseudomonadota</taxon>
        <taxon>Gammaproteobacteria</taxon>
        <taxon>Enterobacterales</taxon>
        <taxon>Erwiniaceae</taxon>
        <taxon>Erwinia</taxon>
    </lineage>
</organism>
<keyword evidence="3" id="KW-1185">Reference proteome</keyword>
<gene>
    <name evidence="2" type="ordered locus">EbC_25990</name>
</gene>
<name>D8MTH3_ERWBE</name>
<dbReference type="HOGENOM" id="CLU_1552931_0_0_6"/>
<dbReference type="InterPro" id="IPR005632">
    <property type="entry name" value="Chaperone_Skp"/>
</dbReference>
<dbReference type="GO" id="GO:0051082">
    <property type="term" value="F:unfolded protein binding"/>
    <property type="evidence" value="ECO:0007669"/>
    <property type="project" value="InterPro"/>
</dbReference>
<dbReference type="Proteomes" id="UP000008793">
    <property type="component" value="Chromosome"/>
</dbReference>
<evidence type="ECO:0000313" key="2">
    <source>
        <dbReference type="EMBL" id="CAX60130.1"/>
    </source>
</evidence>
<reference evidence="2 3" key="1">
    <citation type="journal article" date="2010" name="BMC Genomics">
        <title>Genome comparison of the epiphytic bacteria Erwinia billingiae and E. tasmaniensis with the pear pathogen E. pyrifoliae.</title>
        <authorList>
            <person name="Kube M."/>
            <person name="Migdoll A.M."/>
            <person name="Gehring I."/>
            <person name="Heitmann K."/>
            <person name="Mayer Y."/>
            <person name="Kuhl H."/>
            <person name="Knaust F."/>
            <person name="Geider K."/>
            <person name="Reinhardt R."/>
        </authorList>
    </citation>
    <scope>NUCLEOTIDE SEQUENCE [LARGE SCALE GENOMIC DNA]</scope>
    <source>
        <strain evidence="2 3">Eb661</strain>
    </source>
</reference>
<dbReference type="eggNOG" id="ENOG5032W3M">
    <property type="taxonomic scope" value="Bacteria"/>
</dbReference>
<dbReference type="SUPFAM" id="SSF111384">
    <property type="entry name" value="OmpH-like"/>
    <property type="match status" value="1"/>
</dbReference>
<dbReference type="SMART" id="SM00935">
    <property type="entry name" value="OmpH"/>
    <property type="match status" value="1"/>
</dbReference>
<accession>D8MTH3</accession>
<dbReference type="PROSITE" id="PS51257">
    <property type="entry name" value="PROKAR_LIPOPROTEIN"/>
    <property type="match status" value="1"/>
</dbReference>
<evidence type="ECO:0000256" key="1">
    <source>
        <dbReference type="ARBA" id="ARBA00018026"/>
    </source>
</evidence>
<dbReference type="RefSeq" id="WP_013202616.1">
    <property type="nucleotide sequence ID" value="NC_014306.1"/>
</dbReference>
<evidence type="ECO:0000313" key="3">
    <source>
        <dbReference type="Proteomes" id="UP000008793"/>
    </source>
</evidence>
<protein>
    <recommendedName>
        <fullName evidence="1">Chaperone protein Skp</fullName>
    </recommendedName>
</protein>
<dbReference type="EMBL" id="FP236843">
    <property type="protein sequence ID" value="CAX60130.1"/>
    <property type="molecule type" value="Genomic_DNA"/>
</dbReference>
<dbReference type="Gene3D" id="3.30.910.20">
    <property type="entry name" value="Skp domain"/>
    <property type="match status" value="1"/>
</dbReference>
<sequence length="172" mass="18408">MKSGSLLLLLTALTGGLLLSGCNDKGNEKVTMRFVNMDKVLQETGFAAQQASHLQAVRESLMAGEAKASESYAGMDEEKRQKASLADRQLLAVQWQAEKQAAHQRVTGMVKQASDSWMKEHGVSAIMPLSSAVAVSPEADVTEAIVASLKGKTVSFGTVPEITLKQDEKSKS</sequence>
<dbReference type="InterPro" id="IPR024930">
    <property type="entry name" value="Skp_dom_sf"/>
</dbReference>